<dbReference type="EMBL" id="GGEC01031423">
    <property type="protein sequence ID" value="MBX11907.1"/>
    <property type="molecule type" value="Transcribed_RNA"/>
</dbReference>
<organism evidence="1">
    <name type="scientific">Rhizophora mucronata</name>
    <name type="common">Asiatic mangrove</name>
    <dbReference type="NCBI Taxonomy" id="61149"/>
    <lineage>
        <taxon>Eukaryota</taxon>
        <taxon>Viridiplantae</taxon>
        <taxon>Streptophyta</taxon>
        <taxon>Embryophyta</taxon>
        <taxon>Tracheophyta</taxon>
        <taxon>Spermatophyta</taxon>
        <taxon>Magnoliopsida</taxon>
        <taxon>eudicotyledons</taxon>
        <taxon>Gunneridae</taxon>
        <taxon>Pentapetalae</taxon>
        <taxon>rosids</taxon>
        <taxon>fabids</taxon>
        <taxon>Malpighiales</taxon>
        <taxon>Rhizophoraceae</taxon>
        <taxon>Rhizophora</taxon>
    </lineage>
</organism>
<proteinExistence type="predicted"/>
<evidence type="ECO:0000313" key="1">
    <source>
        <dbReference type="EMBL" id="MBX11907.1"/>
    </source>
</evidence>
<reference evidence="1" key="1">
    <citation type="submission" date="2018-02" db="EMBL/GenBank/DDBJ databases">
        <title>Rhizophora mucronata_Transcriptome.</title>
        <authorList>
            <person name="Meera S.P."/>
            <person name="Sreeshan A."/>
            <person name="Augustine A."/>
        </authorList>
    </citation>
    <scope>NUCLEOTIDE SEQUENCE</scope>
    <source>
        <tissue evidence="1">Leaf</tissue>
    </source>
</reference>
<name>A0A2P2L1Q0_RHIMU</name>
<accession>A0A2P2L1Q0</accession>
<protein>
    <submittedName>
        <fullName evidence="1">Uncharacterized protein</fullName>
    </submittedName>
</protein>
<sequence>MHKNNKETQEKL</sequence>